<dbReference type="GO" id="GO:0004737">
    <property type="term" value="F:pyruvate decarboxylase activity"/>
    <property type="evidence" value="ECO:0007669"/>
    <property type="project" value="TreeGrafter"/>
</dbReference>
<evidence type="ECO:0000256" key="9">
    <source>
        <dbReference type="PIRSR" id="PIRSR036565-2"/>
    </source>
</evidence>
<dbReference type="InterPro" id="IPR047213">
    <property type="entry name" value="TPP_PYR_PDC_IPDC-like"/>
</dbReference>
<feature type="region of interest" description="Disordered" evidence="11">
    <location>
        <begin position="340"/>
        <end position="364"/>
    </location>
</feature>
<comment type="cofactor">
    <cofactor evidence="9">
        <name>Mg(2+)</name>
        <dbReference type="ChEBI" id="CHEBI:18420"/>
    </cofactor>
    <text evidence="9">Binds 1 Mg(2+) per subunit.</text>
</comment>
<organism evidence="15 16">
    <name type="scientific">Candidatus Nitronauta litoralis</name>
    <dbReference type="NCBI Taxonomy" id="2705533"/>
    <lineage>
        <taxon>Bacteria</taxon>
        <taxon>Pseudomonadati</taxon>
        <taxon>Nitrospinota/Tectimicrobiota group</taxon>
        <taxon>Nitrospinota</taxon>
        <taxon>Nitrospinia</taxon>
        <taxon>Nitrospinales</taxon>
        <taxon>Nitrospinaceae</taxon>
        <taxon>Candidatus Nitronauta</taxon>
    </lineage>
</organism>
<sequence length="556" mass="60701">MTTTVETCTIGNYLCNRLHQMGVTHIFGVPGDFSLKFCKLLEGDGRIQFVGTTREDTAGFAADGFARRHQGIGIVLVTHGVGALSTVNPIAGANAESSPVLVISGAPGLRERRENQLIHHNFGQNEAQKRIFENFTCCAVSLNDLSTAFKQIDLVLEKVWNNKKPGYLEIPRDLIEKEMPLHFDYEAFCSFEPSDTETLDEALSETVSLLKSAKTPAILAGVEIHRFGIQEDLLQLVEHSKIPVAATIMGKTVIDECHPSYLGIYQGKVGGEAVRQTIENADVLVTLGVMFTDINLGMFTARLNPNKMIRAHQGEVTIKHHRFPHITLCDFIRGLTRGLQETPSAGSSRKKPSGENGNLSHDKKKLDPLASLTTSGIIDILNTRMTPQISVVCDTGDCLFAAAELKVPDRSSFFASAFYTTMGFAVPAGLGVQCASPNVRLVILVGDGAFQMTGTELSTYKKLGFTPVVIIINNGGYETERVILDGAFNDIENWNYGEVCNLLQYGKGATTECVGDFEEALDRALADKTQMHVIDAVVSESSQGMRRLAEEIGRRI</sequence>
<dbReference type="PIRSF" id="PIRSF036565">
    <property type="entry name" value="Pyruvt_ip_decrb"/>
    <property type="match status" value="1"/>
</dbReference>
<dbReference type="SUPFAM" id="SSF52467">
    <property type="entry name" value="DHS-like NAD/FAD-binding domain"/>
    <property type="match status" value="1"/>
</dbReference>
<keyword evidence="6 9" id="KW-0460">Magnesium</keyword>
<dbReference type="Proteomes" id="UP000594688">
    <property type="component" value="Chromosome"/>
</dbReference>
<comment type="similarity">
    <text evidence="3 10">Belongs to the TPP enzyme family.</text>
</comment>
<keyword evidence="4 9" id="KW-0479">Metal-binding</keyword>
<keyword evidence="7 10" id="KW-0786">Thiamine pyrophosphate</keyword>
<dbReference type="Pfam" id="PF02775">
    <property type="entry name" value="TPP_enzyme_C"/>
    <property type="match status" value="1"/>
</dbReference>
<dbReference type="GO" id="GO:0000949">
    <property type="term" value="P:aromatic amino acid family catabolic process to alcohol via Ehrlich pathway"/>
    <property type="evidence" value="ECO:0007669"/>
    <property type="project" value="TreeGrafter"/>
</dbReference>
<dbReference type="PANTHER" id="PTHR43452">
    <property type="entry name" value="PYRUVATE DECARBOXYLASE"/>
    <property type="match status" value="1"/>
</dbReference>
<dbReference type="InterPro" id="IPR000399">
    <property type="entry name" value="TPP-bd_CS"/>
</dbReference>
<evidence type="ECO:0000313" key="15">
    <source>
        <dbReference type="EMBL" id="QPJ61620.1"/>
    </source>
</evidence>
<dbReference type="Pfam" id="PF02776">
    <property type="entry name" value="TPP_enzyme_N"/>
    <property type="match status" value="1"/>
</dbReference>
<evidence type="ECO:0000313" key="16">
    <source>
        <dbReference type="Proteomes" id="UP000594688"/>
    </source>
</evidence>
<evidence type="ECO:0000256" key="7">
    <source>
        <dbReference type="ARBA" id="ARBA00023052"/>
    </source>
</evidence>
<dbReference type="KEGG" id="nli:G3M70_06860"/>
<dbReference type="PROSITE" id="PS00187">
    <property type="entry name" value="TPP_ENZYMES"/>
    <property type="match status" value="1"/>
</dbReference>
<gene>
    <name evidence="15" type="ORF">G3M70_06860</name>
</gene>
<comment type="cofactor">
    <cofactor evidence="2">
        <name>thiamine diphosphate</name>
        <dbReference type="ChEBI" id="CHEBI:58937"/>
    </cofactor>
</comment>
<evidence type="ECO:0000259" key="14">
    <source>
        <dbReference type="Pfam" id="PF02776"/>
    </source>
</evidence>
<keyword evidence="8" id="KW-0456">Lyase</keyword>
<dbReference type="Gene3D" id="3.40.50.970">
    <property type="match status" value="2"/>
</dbReference>
<evidence type="ECO:0000256" key="11">
    <source>
        <dbReference type="SAM" id="MobiDB-lite"/>
    </source>
</evidence>
<evidence type="ECO:0000256" key="5">
    <source>
        <dbReference type="ARBA" id="ARBA00022793"/>
    </source>
</evidence>
<reference evidence="15 16" key="1">
    <citation type="submission" date="2020-02" db="EMBL/GenBank/DDBJ databases">
        <title>Genomic and physiological characterization of two novel Nitrospinaceae genera.</title>
        <authorList>
            <person name="Mueller A.J."/>
            <person name="Jung M.-Y."/>
            <person name="Strachan C.R."/>
            <person name="Herbold C.W."/>
            <person name="Kirkegaard R.H."/>
            <person name="Daims H."/>
        </authorList>
    </citation>
    <scope>NUCLEOTIDE SEQUENCE [LARGE SCALE GENOMIC DNA]</scope>
    <source>
        <strain evidence="15">EB</strain>
    </source>
</reference>
<dbReference type="InterPro" id="IPR012110">
    <property type="entry name" value="PDC/IPDC-like"/>
</dbReference>
<dbReference type="PANTHER" id="PTHR43452:SF30">
    <property type="entry name" value="PYRUVATE DECARBOXYLASE ISOZYME 1-RELATED"/>
    <property type="match status" value="1"/>
</dbReference>
<evidence type="ECO:0000256" key="10">
    <source>
        <dbReference type="RuleBase" id="RU362132"/>
    </source>
</evidence>
<evidence type="ECO:0000256" key="2">
    <source>
        <dbReference type="ARBA" id="ARBA00001964"/>
    </source>
</evidence>
<feature type="domain" description="Thiamine pyrophosphate enzyme central" evidence="12">
    <location>
        <begin position="204"/>
        <end position="332"/>
    </location>
</feature>
<feature type="binding site" evidence="9">
    <location>
        <position position="476"/>
    </location>
    <ligand>
        <name>Mg(2+)</name>
        <dbReference type="ChEBI" id="CHEBI:18420"/>
    </ligand>
</feature>
<feature type="domain" description="Thiamine pyrophosphate enzyme TPP-binding" evidence="13">
    <location>
        <begin position="394"/>
        <end position="535"/>
    </location>
</feature>
<dbReference type="GO" id="GO:0030976">
    <property type="term" value="F:thiamine pyrophosphate binding"/>
    <property type="evidence" value="ECO:0007669"/>
    <property type="project" value="InterPro"/>
</dbReference>
<dbReference type="InterPro" id="IPR029061">
    <property type="entry name" value="THDP-binding"/>
</dbReference>
<dbReference type="SUPFAM" id="SSF52518">
    <property type="entry name" value="Thiamin diphosphate-binding fold (THDP-binding)"/>
    <property type="match status" value="2"/>
</dbReference>
<feature type="binding site" evidence="9">
    <location>
        <position position="447"/>
    </location>
    <ligand>
        <name>Mg(2+)</name>
        <dbReference type="ChEBI" id="CHEBI:18420"/>
    </ligand>
</feature>
<evidence type="ECO:0000256" key="3">
    <source>
        <dbReference type="ARBA" id="ARBA00007812"/>
    </source>
</evidence>
<dbReference type="CDD" id="cd07038">
    <property type="entry name" value="TPP_PYR_PDC_IPDC_like"/>
    <property type="match status" value="1"/>
</dbReference>
<evidence type="ECO:0000256" key="8">
    <source>
        <dbReference type="ARBA" id="ARBA00023239"/>
    </source>
</evidence>
<dbReference type="InterPro" id="IPR012001">
    <property type="entry name" value="Thiamin_PyroP_enz_TPP-bd_dom"/>
</dbReference>
<protein>
    <submittedName>
        <fullName evidence="15">Alpha-keto acid decarboxylase family protein</fullName>
    </submittedName>
</protein>
<dbReference type="InterPro" id="IPR011766">
    <property type="entry name" value="TPP_enzyme_TPP-bd"/>
</dbReference>
<evidence type="ECO:0000256" key="1">
    <source>
        <dbReference type="ARBA" id="ARBA00001920"/>
    </source>
</evidence>
<keyword evidence="5" id="KW-0210">Decarboxylase</keyword>
<dbReference type="Gene3D" id="3.40.50.1220">
    <property type="entry name" value="TPP-binding domain"/>
    <property type="match status" value="1"/>
</dbReference>
<feature type="binding site" evidence="9">
    <location>
        <position position="474"/>
    </location>
    <ligand>
        <name>Mg(2+)</name>
        <dbReference type="ChEBI" id="CHEBI:18420"/>
    </ligand>
</feature>
<evidence type="ECO:0000259" key="12">
    <source>
        <dbReference type="Pfam" id="PF00205"/>
    </source>
</evidence>
<dbReference type="GO" id="GO:0005829">
    <property type="term" value="C:cytosol"/>
    <property type="evidence" value="ECO:0007669"/>
    <property type="project" value="TreeGrafter"/>
</dbReference>
<dbReference type="GO" id="GO:0000287">
    <property type="term" value="F:magnesium ion binding"/>
    <property type="evidence" value="ECO:0007669"/>
    <property type="project" value="InterPro"/>
</dbReference>
<accession>A0A7T0FZV7</accession>
<comment type="cofactor">
    <cofactor evidence="1">
        <name>a metal cation</name>
        <dbReference type="ChEBI" id="CHEBI:25213"/>
    </cofactor>
</comment>
<evidence type="ECO:0000259" key="13">
    <source>
        <dbReference type="Pfam" id="PF02775"/>
    </source>
</evidence>
<dbReference type="InterPro" id="IPR012000">
    <property type="entry name" value="Thiamin_PyroP_enz_cen_dom"/>
</dbReference>
<dbReference type="Pfam" id="PF00205">
    <property type="entry name" value="TPP_enzyme_M"/>
    <property type="match status" value="1"/>
</dbReference>
<name>A0A7T0FZV7_9BACT</name>
<evidence type="ECO:0000256" key="6">
    <source>
        <dbReference type="ARBA" id="ARBA00022842"/>
    </source>
</evidence>
<dbReference type="AlphaFoldDB" id="A0A7T0FZV7"/>
<proteinExistence type="inferred from homology"/>
<feature type="domain" description="Thiamine pyrophosphate enzyme N-terminal TPP-binding" evidence="14">
    <location>
        <begin position="9"/>
        <end position="119"/>
    </location>
</feature>
<dbReference type="EMBL" id="CP048685">
    <property type="protein sequence ID" value="QPJ61620.1"/>
    <property type="molecule type" value="Genomic_DNA"/>
</dbReference>
<dbReference type="InterPro" id="IPR029035">
    <property type="entry name" value="DHS-like_NAD/FAD-binding_dom"/>
</dbReference>
<evidence type="ECO:0000256" key="4">
    <source>
        <dbReference type="ARBA" id="ARBA00022723"/>
    </source>
</evidence>